<evidence type="ECO:0000256" key="1">
    <source>
        <dbReference type="SAM" id="MobiDB-lite"/>
    </source>
</evidence>
<name>A0A0D6LKV4_9BILA</name>
<sequence>MIEDDKDYVMPSTIAADSEGHSPLNNIPERPLKRKERFTESTSEPVHVVTQSSSDFNQSAESAQTSSCCPPYLVYIIVVIYTVVASSSSRGDASNMFERNAECLRTRTETMDVEELWNRIPMIINQCSERRFLRIRGYSNRDEIKVHVMPSEEAFLSEYACSIVSLGVGRDVQVEKKMKKDMPLCAFYGADPIKDPNQEMYEEVGVFYHIAVGGKNGTSEATVLEPDTANYRVREVKHVDIATFLRSFIRKQARYGVL</sequence>
<dbReference type="Proteomes" id="UP000054495">
    <property type="component" value="Unassembled WGS sequence"/>
</dbReference>
<feature type="compositionally biased region" description="Polar residues" evidence="1">
    <location>
        <begin position="40"/>
        <end position="53"/>
    </location>
</feature>
<organism evidence="2 3">
    <name type="scientific">Ancylostoma ceylanicum</name>
    <dbReference type="NCBI Taxonomy" id="53326"/>
    <lineage>
        <taxon>Eukaryota</taxon>
        <taxon>Metazoa</taxon>
        <taxon>Ecdysozoa</taxon>
        <taxon>Nematoda</taxon>
        <taxon>Chromadorea</taxon>
        <taxon>Rhabditida</taxon>
        <taxon>Rhabditina</taxon>
        <taxon>Rhabditomorpha</taxon>
        <taxon>Strongyloidea</taxon>
        <taxon>Ancylostomatidae</taxon>
        <taxon>Ancylostomatinae</taxon>
        <taxon>Ancylostoma</taxon>
    </lineage>
</organism>
<evidence type="ECO:0000313" key="3">
    <source>
        <dbReference type="Proteomes" id="UP000054495"/>
    </source>
</evidence>
<gene>
    <name evidence="2" type="ORF">ANCCEY_10291</name>
</gene>
<keyword evidence="3" id="KW-1185">Reference proteome</keyword>
<evidence type="ECO:0000313" key="2">
    <source>
        <dbReference type="EMBL" id="EPB70621.1"/>
    </source>
</evidence>
<accession>A0A0D6LKV4</accession>
<feature type="region of interest" description="Disordered" evidence="1">
    <location>
        <begin position="1"/>
        <end position="53"/>
    </location>
</feature>
<proteinExistence type="predicted"/>
<dbReference type="PANTHER" id="PTHR22989">
    <property type="entry name" value="UNCHARACTERIZED DUF13 C.ELEGANS"/>
    <property type="match status" value="1"/>
</dbReference>
<dbReference type="PANTHER" id="PTHR22989:SF10">
    <property type="entry name" value="METHYLTRANSFERASE FKBM DOMAIN-CONTAINING PROTEIN"/>
    <property type="match status" value="1"/>
</dbReference>
<protein>
    <submittedName>
        <fullName evidence="2">Uncharacterized protein</fullName>
    </submittedName>
</protein>
<dbReference type="EMBL" id="KE125176">
    <property type="protein sequence ID" value="EPB70621.1"/>
    <property type="molecule type" value="Genomic_DNA"/>
</dbReference>
<reference evidence="2 3" key="1">
    <citation type="submission" date="2013-05" db="EMBL/GenBank/DDBJ databases">
        <title>Draft genome of the parasitic nematode Anyclostoma ceylanicum.</title>
        <authorList>
            <person name="Mitreva M."/>
        </authorList>
    </citation>
    <scope>NUCLEOTIDE SEQUENCE [LARGE SCALE GENOMIC DNA]</scope>
</reference>
<dbReference type="AlphaFoldDB" id="A0A0D6LKV4"/>